<dbReference type="GO" id="GO:0016020">
    <property type="term" value="C:membrane"/>
    <property type="evidence" value="ECO:0007669"/>
    <property type="project" value="UniProtKB-SubCell"/>
</dbReference>
<feature type="transmembrane region" description="Helical" evidence="5">
    <location>
        <begin position="44"/>
        <end position="61"/>
    </location>
</feature>
<feature type="transmembrane region" description="Helical" evidence="5">
    <location>
        <begin position="7"/>
        <end position="24"/>
    </location>
</feature>
<dbReference type="Proteomes" id="UP000315003">
    <property type="component" value="Chromosome"/>
</dbReference>
<dbReference type="PANTHER" id="PTHR36974:SF1">
    <property type="entry name" value="DOXX FAMILY MEMBRANE PROTEIN"/>
    <property type="match status" value="1"/>
</dbReference>
<gene>
    <name evidence="6" type="ORF">SV7mr_19850</name>
</gene>
<proteinExistence type="predicted"/>
<evidence type="ECO:0000256" key="1">
    <source>
        <dbReference type="ARBA" id="ARBA00004141"/>
    </source>
</evidence>
<organism evidence="6 7">
    <name type="scientific">Stieleria bergensis</name>
    <dbReference type="NCBI Taxonomy" id="2528025"/>
    <lineage>
        <taxon>Bacteria</taxon>
        <taxon>Pseudomonadati</taxon>
        <taxon>Planctomycetota</taxon>
        <taxon>Planctomycetia</taxon>
        <taxon>Pirellulales</taxon>
        <taxon>Pirellulaceae</taxon>
        <taxon>Stieleria</taxon>
    </lineage>
</organism>
<keyword evidence="4 5" id="KW-0472">Membrane</keyword>
<keyword evidence="7" id="KW-1185">Reference proteome</keyword>
<comment type="subcellular location">
    <subcellularLocation>
        <location evidence="1">Membrane</location>
        <topology evidence="1">Multi-pass membrane protein</topology>
    </subcellularLocation>
</comment>
<dbReference type="AlphaFoldDB" id="A0A517STM2"/>
<evidence type="ECO:0000256" key="5">
    <source>
        <dbReference type="SAM" id="Phobius"/>
    </source>
</evidence>
<sequence length="125" mass="14121">MKRIKPISKYLLAIFMIVAGTMHFVNPEFFLKIVPPYLPLHKELVLVSGVCEILLGVLLLIPKLSHLAAWGIIALLIAVFPANIYLFQNQDLMPASPLVHILRLPLQGVFILWACWHTKAVEEKT</sequence>
<reference evidence="6 7" key="1">
    <citation type="submission" date="2019-02" db="EMBL/GenBank/DDBJ databases">
        <title>Deep-cultivation of Planctomycetes and their phenomic and genomic characterization uncovers novel biology.</title>
        <authorList>
            <person name="Wiegand S."/>
            <person name="Jogler M."/>
            <person name="Boedeker C."/>
            <person name="Pinto D."/>
            <person name="Vollmers J."/>
            <person name="Rivas-Marin E."/>
            <person name="Kohn T."/>
            <person name="Peeters S.H."/>
            <person name="Heuer A."/>
            <person name="Rast P."/>
            <person name="Oberbeckmann S."/>
            <person name="Bunk B."/>
            <person name="Jeske O."/>
            <person name="Meyerdierks A."/>
            <person name="Storesund J.E."/>
            <person name="Kallscheuer N."/>
            <person name="Luecker S."/>
            <person name="Lage O.M."/>
            <person name="Pohl T."/>
            <person name="Merkel B.J."/>
            <person name="Hornburger P."/>
            <person name="Mueller R.-W."/>
            <person name="Bruemmer F."/>
            <person name="Labrenz M."/>
            <person name="Spormann A.M."/>
            <person name="Op den Camp H."/>
            <person name="Overmann J."/>
            <person name="Amann R."/>
            <person name="Jetten M.S.M."/>
            <person name="Mascher T."/>
            <person name="Medema M.H."/>
            <person name="Devos D.P."/>
            <person name="Kaster A.-K."/>
            <person name="Ovreas L."/>
            <person name="Rohde M."/>
            <person name="Galperin M.Y."/>
            <person name="Jogler C."/>
        </authorList>
    </citation>
    <scope>NUCLEOTIDE SEQUENCE [LARGE SCALE GENOMIC DNA]</scope>
    <source>
        <strain evidence="6 7">SV_7m_r</strain>
    </source>
</reference>
<evidence type="ECO:0000313" key="7">
    <source>
        <dbReference type="Proteomes" id="UP000315003"/>
    </source>
</evidence>
<feature type="transmembrane region" description="Helical" evidence="5">
    <location>
        <begin position="98"/>
        <end position="116"/>
    </location>
</feature>
<protein>
    <recommendedName>
        <fullName evidence="8">DoxX</fullName>
    </recommendedName>
</protein>
<evidence type="ECO:0000313" key="6">
    <source>
        <dbReference type="EMBL" id="QDT59478.1"/>
    </source>
</evidence>
<evidence type="ECO:0008006" key="8">
    <source>
        <dbReference type="Google" id="ProtNLM"/>
    </source>
</evidence>
<feature type="transmembrane region" description="Helical" evidence="5">
    <location>
        <begin position="68"/>
        <end position="86"/>
    </location>
</feature>
<evidence type="ECO:0000256" key="4">
    <source>
        <dbReference type="ARBA" id="ARBA00023136"/>
    </source>
</evidence>
<accession>A0A517STM2</accession>
<name>A0A517STM2_9BACT</name>
<dbReference type="Pfam" id="PF13564">
    <property type="entry name" value="DoxX_2"/>
    <property type="match status" value="1"/>
</dbReference>
<dbReference type="PANTHER" id="PTHR36974">
    <property type="entry name" value="MEMBRANE PROTEIN-RELATED"/>
    <property type="match status" value="1"/>
</dbReference>
<keyword evidence="3 5" id="KW-1133">Transmembrane helix</keyword>
<dbReference type="InterPro" id="IPR032808">
    <property type="entry name" value="DoxX"/>
</dbReference>
<dbReference type="OrthoDB" id="327939at2"/>
<evidence type="ECO:0000256" key="2">
    <source>
        <dbReference type="ARBA" id="ARBA00022692"/>
    </source>
</evidence>
<dbReference type="RefSeq" id="WP_145271379.1">
    <property type="nucleotide sequence ID" value="NZ_CP036272.1"/>
</dbReference>
<keyword evidence="2 5" id="KW-0812">Transmembrane</keyword>
<evidence type="ECO:0000256" key="3">
    <source>
        <dbReference type="ARBA" id="ARBA00022989"/>
    </source>
</evidence>
<dbReference type="EMBL" id="CP036272">
    <property type="protein sequence ID" value="QDT59478.1"/>
    <property type="molecule type" value="Genomic_DNA"/>
</dbReference>